<keyword evidence="3" id="KW-1185">Reference proteome</keyword>
<dbReference type="EMBL" id="LRRQ01000054">
    <property type="protein sequence ID" value="OAM90625.1"/>
    <property type="molecule type" value="Genomic_DNA"/>
</dbReference>
<dbReference type="Proteomes" id="UP000078486">
    <property type="component" value="Unassembled WGS sequence"/>
</dbReference>
<feature type="transmembrane region" description="Helical" evidence="1">
    <location>
        <begin position="54"/>
        <end position="71"/>
    </location>
</feature>
<evidence type="ECO:0000256" key="1">
    <source>
        <dbReference type="SAM" id="Phobius"/>
    </source>
</evidence>
<reference evidence="2 3" key="1">
    <citation type="submission" date="2016-01" db="EMBL/GenBank/DDBJ databases">
        <title>High potential of lignocellulose degradation of a new Verrucomicrobia species.</title>
        <authorList>
            <person name="Wang Y."/>
            <person name="Shi Y."/>
            <person name="Qiu Z."/>
            <person name="Liu S."/>
            <person name="Yang H."/>
        </authorList>
    </citation>
    <scope>NUCLEOTIDE SEQUENCE [LARGE SCALE GENOMIC DNA]</scope>
    <source>
        <strain evidence="2 3">TSB47</strain>
    </source>
</reference>
<dbReference type="AlphaFoldDB" id="A0A178IN50"/>
<gene>
    <name evidence="2" type="ORF">AW736_07200</name>
</gene>
<comment type="caution">
    <text evidence="2">The sequence shown here is derived from an EMBL/GenBank/DDBJ whole genome shotgun (WGS) entry which is preliminary data.</text>
</comment>
<feature type="transmembrane region" description="Helical" evidence="1">
    <location>
        <begin position="29"/>
        <end position="48"/>
    </location>
</feature>
<dbReference type="PANTHER" id="PTHR34351:SF1">
    <property type="entry name" value="SLR1927 PROTEIN"/>
    <property type="match status" value="1"/>
</dbReference>
<keyword evidence="1" id="KW-0812">Transmembrane</keyword>
<dbReference type="STRING" id="1184151.AW736_07200"/>
<organism evidence="2 3">
    <name type="scientific">Termitidicoccus mucosus</name>
    <dbReference type="NCBI Taxonomy" id="1184151"/>
    <lineage>
        <taxon>Bacteria</taxon>
        <taxon>Pseudomonadati</taxon>
        <taxon>Verrucomicrobiota</taxon>
        <taxon>Opitutia</taxon>
        <taxon>Opitutales</taxon>
        <taxon>Opitutaceae</taxon>
        <taxon>Termitidicoccus</taxon>
    </lineage>
</organism>
<proteinExistence type="predicted"/>
<sequence length="314" mass="34972">MRATVKRILATRIPLKRPEARPGKVRTRLTSSGWGFFGLVFCAFLMSVNFSNNLIFAMTFLLAAIAMVGWYHTRANVGGLAVADWRSEPVFAGQSAVYRLPVENRSKNNRHGLLVTARGSVHGAEKHLLAGETAELTLERPAPRRGRLKPAPACIRSCFPLGIFQARMVTGQLPECLVYPAQTGDQPLPARPLGRQAHLVEEAGTYTDMRRYSPGDPLARIHWKAMARFDELYTKEFDGGQGRPALWLRWEDAGAGGTEQKLSQLCRWVLEAHKQNREYGLELPGTRIEPANAESHLQNCLRALALHDEPEQAV</sequence>
<evidence type="ECO:0000313" key="2">
    <source>
        <dbReference type="EMBL" id="OAM90625.1"/>
    </source>
</evidence>
<accession>A0A178IN50</accession>
<keyword evidence="1" id="KW-1133">Transmembrane helix</keyword>
<keyword evidence="1" id="KW-0472">Membrane</keyword>
<name>A0A178IN50_9BACT</name>
<protein>
    <submittedName>
        <fullName evidence="2">Uncharacterized protein</fullName>
    </submittedName>
</protein>
<evidence type="ECO:0000313" key="3">
    <source>
        <dbReference type="Proteomes" id="UP000078486"/>
    </source>
</evidence>
<dbReference type="PANTHER" id="PTHR34351">
    <property type="entry name" value="SLR1927 PROTEIN-RELATED"/>
    <property type="match status" value="1"/>
</dbReference>